<evidence type="ECO:0000313" key="3">
    <source>
        <dbReference type="Proteomes" id="UP000269041"/>
    </source>
</evidence>
<keyword evidence="1" id="KW-0732">Signal</keyword>
<dbReference type="Proteomes" id="UP000269041">
    <property type="component" value="Unassembled WGS sequence"/>
</dbReference>
<keyword evidence="3" id="KW-1185">Reference proteome</keyword>
<evidence type="ECO:0008006" key="4">
    <source>
        <dbReference type="Google" id="ProtNLM"/>
    </source>
</evidence>
<feature type="chain" id="PRO_5018533801" description="Lipoprotein" evidence="1">
    <location>
        <begin position="19"/>
        <end position="119"/>
    </location>
</feature>
<comment type="caution">
    <text evidence="2">The sequence shown here is derived from an EMBL/GenBank/DDBJ whole genome shotgun (WGS) entry which is preliminary data.</text>
</comment>
<reference evidence="2 3" key="1">
    <citation type="submission" date="2018-12" db="EMBL/GenBank/DDBJ databases">
        <title>Genomic taxonomy of the Vibrionaceae family.</title>
        <authorList>
            <person name="Gomez-Gil B."/>
            <person name="Enciso-Ibarra K."/>
        </authorList>
    </citation>
    <scope>NUCLEOTIDE SEQUENCE [LARGE SCALE GENOMIC DNA]</scope>
    <source>
        <strain evidence="2 3">CAIM 594</strain>
    </source>
</reference>
<dbReference type="RefSeq" id="WP_125322308.1">
    <property type="nucleotide sequence ID" value="NZ_AP024889.1"/>
</dbReference>
<evidence type="ECO:0000256" key="1">
    <source>
        <dbReference type="SAM" id="SignalP"/>
    </source>
</evidence>
<dbReference type="AlphaFoldDB" id="A0A3R9FND1"/>
<dbReference type="PROSITE" id="PS51257">
    <property type="entry name" value="PROKAR_LIPOPROTEIN"/>
    <property type="match status" value="1"/>
</dbReference>
<protein>
    <recommendedName>
        <fullName evidence="4">Lipoprotein</fullName>
    </recommendedName>
</protein>
<name>A0A3R9FND1_9VIBR</name>
<evidence type="ECO:0000313" key="2">
    <source>
        <dbReference type="EMBL" id="RSD30485.1"/>
    </source>
</evidence>
<dbReference type="OrthoDB" id="5895265at2"/>
<dbReference type="EMBL" id="RSFA01000065">
    <property type="protein sequence ID" value="RSD30485.1"/>
    <property type="molecule type" value="Genomic_DNA"/>
</dbReference>
<accession>A0A3R9FND1</accession>
<feature type="signal peptide" evidence="1">
    <location>
        <begin position="1"/>
        <end position="18"/>
    </location>
</feature>
<proteinExistence type="predicted"/>
<sequence>MRKLWFSLFVAICGLVLAACHSKSEIQLDETGVVPLFSYNINTDSIVFEALASGCSHNQDFVIRVDSETKRIVNISIIRLKADHCRKMLAYQSFELPLERVLASKKITVNNPMGEAITQ</sequence>
<organism evidence="2 3">
    <name type="scientific">Vibrio pectenicida</name>
    <dbReference type="NCBI Taxonomy" id="62763"/>
    <lineage>
        <taxon>Bacteria</taxon>
        <taxon>Pseudomonadati</taxon>
        <taxon>Pseudomonadota</taxon>
        <taxon>Gammaproteobacteria</taxon>
        <taxon>Vibrionales</taxon>
        <taxon>Vibrionaceae</taxon>
        <taxon>Vibrio</taxon>
    </lineage>
</organism>
<gene>
    <name evidence="2" type="ORF">EJA03_13705</name>
</gene>